<dbReference type="PANTHER" id="PTHR38834">
    <property type="entry name" value="PERIPLASMIC SUBSTRATE BINDING PROTEIN FAMILY 3"/>
    <property type="match status" value="1"/>
</dbReference>
<sequence length="269" mass="29574">MGGTYTGPMPRAKYSQPTRRLFSVLLAAGGLPGAVALAVPGGPAPALRGYTEHLAPLNYAEDGRASGLSSELLQLMASEAGLPLNIEVMPWQRAVQAAAREPNSVLFSLTRTPEREARYQWVGPILPRRILLYRLSSRPEVKPASLGQLQGLRVGVVRDSAAAKHLVTAGLRPDVDLEFSLDDHHNLRKLLAGRMDLIALLDWAATWQLHRLQLPGSTLTPVLPLDVDKAYWYGLPAAADPALVRRLQDALDRLRRDGRYEQLRLRHLG</sequence>
<dbReference type="PANTHER" id="PTHR38834:SF3">
    <property type="entry name" value="SOLUTE-BINDING PROTEIN FAMILY 3_N-TERMINAL DOMAIN-CONTAINING PROTEIN"/>
    <property type="match status" value="1"/>
</dbReference>
<evidence type="ECO:0000259" key="1">
    <source>
        <dbReference type="SMART" id="SM00062"/>
    </source>
</evidence>
<dbReference type="Proteomes" id="UP000249633">
    <property type="component" value="Unassembled WGS sequence"/>
</dbReference>
<gene>
    <name evidence="2" type="ORF">DI603_08120</name>
</gene>
<comment type="caution">
    <text evidence="2">The sequence shown here is derived from an EMBL/GenBank/DDBJ whole genome shotgun (WGS) entry which is preliminary data.</text>
</comment>
<feature type="domain" description="Solute-binding protein family 3/N-terminal" evidence="1">
    <location>
        <begin position="46"/>
        <end position="269"/>
    </location>
</feature>
<protein>
    <recommendedName>
        <fullName evidence="1">Solute-binding protein family 3/N-terminal domain-containing protein</fullName>
    </recommendedName>
</protein>
<name>A0A2W5DRL9_9BURK</name>
<accession>A0A2W5DRL9</accession>
<evidence type="ECO:0000313" key="2">
    <source>
        <dbReference type="EMBL" id="PZP33328.1"/>
    </source>
</evidence>
<dbReference type="InterPro" id="IPR001638">
    <property type="entry name" value="Solute-binding_3/MltF_N"/>
</dbReference>
<reference evidence="2 3" key="1">
    <citation type="submission" date="2017-08" db="EMBL/GenBank/DDBJ databases">
        <title>Infants hospitalized years apart are colonized by the same room-sourced microbial strains.</title>
        <authorList>
            <person name="Brooks B."/>
            <person name="Olm M.R."/>
            <person name="Firek B.A."/>
            <person name="Baker R."/>
            <person name="Thomas B.C."/>
            <person name="Morowitz M.J."/>
            <person name="Banfield J.F."/>
        </authorList>
    </citation>
    <scope>NUCLEOTIDE SEQUENCE [LARGE SCALE GENOMIC DNA]</scope>
    <source>
        <strain evidence="2">S2_012_000_R2_81</strain>
    </source>
</reference>
<dbReference type="Gene3D" id="3.40.190.10">
    <property type="entry name" value="Periplasmic binding protein-like II"/>
    <property type="match status" value="2"/>
</dbReference>
<proteinExistence type="predicted"/>
<dbReference type="EMBL" id="QFOD01000006">
    <property type="protein sequence ID" value="PZP33328.1"/>
    <property type="molecule type" value="Genomic_DNA"/>
</dbReference>
<dbReference type="SMART" id="SM00062">
    <property type="entry name" value="PBPb"/>
    <property type="match status" value="1"/>
</dbReference>
<dbReference type="AlphaFoldDB" id="A0A2W5DRL9"/>
<dbReference type="Pfam" id="PF00497">
    <property type="entry name" value="SBP_bac_3"/>
    <property type="match status" value="1"/>
</dbReference>
<organism evidence="2 3">
    <name type="scientific">Roseateles depolymerans</name>
    <dbReference type="NCBI Taxonomy" id="76731"/>
    <lineage>
        <taxon>Bacteria</taxon>
        <taxon>Pseudomonadati</taxon>
        <taxon>Pseudomonadota</taxon>
        <taxon>Betaproteobacteria</taxon>
        <taxon>Burkholderiales</taxon>
        <taxon>Sphaerotilaceae</taxon>
        <taxon>Roseateles</taxon>
    </lineage>
</organism>
<evidence type="ECO:0000313" key="3">
    <source>
        <dbReference type="Proteomes" id="UP000249633"/>
    </source>
</evidence>
<dbReference type="SUPFAM" id="SSF53850">
    <property type="entry name" value="Periplasmic binding protein-like II"/>
    <property type="match status" value="1"/>
</dbReference>